<protein>
    <submittedName>
        <fullName evidence="2">Uncharacterized protein</fullName>
    </submittedName>
</protein>
<accession>A0A1J9S8R6</accession>
<organism evidence="2 3">
    <name type="scientific">Diplodia corticola</name>
    <dbReference type="NCBI Taxonomy" id="236234"/>
    <lineage>
        <taxon>Eukaryota</taxon>
        <taxon>Fungi</taxon>
        <taxon>Dikarya</taxon>
        <taxon>Ascomycota</taxon>
        <taxon>Pezizomycotina</taxon>
        <taxon>Dothideomycetes</taxon>
        <taxon>Dothideomycetes incertae sedis</taxon>
        <taxon>Botryosphaeriales</taxon>
        <taxon>Botryosphaeriaceae</taxon>
        <taxon>Diplodia</taxon>
    </lineage>
</organism>
<dbReference type="EMBL" id="MNUE01000009">
    <property type="protein sequence ID" value="OJD36903.1"/>
    <property type="molecule type" value="Genomic_DNA"/>
</dbReference>
<gene>
    <name evidence="2" type="ORF">BKCO1_9000175</name>
</gene>
<evidence type="ECO:0000313" key="2">
    <source>
        <dbReference type="EMBL" id="OJD36903.1"/>
    </source>
</evidence>
<feature type="compositionally biased region" description="Basic residues" evidence="1">
    <location>
        <begin position="61"/>
        <end position="76"/>
    </location>
</feature>
<reference evidence="2 3" key="1">
    <citation type="submission" date="2016-10" db="EMBL/GenBank/DDBJ databases">
        <title>Proteomics and genomics reveal pathogen-plant mechanisms compatible with a hemibiotrophic lifestyle of Diplodia corticola.</title>
        <authorList>
            <person name="Fernandes I."/>
            <person name="De Jonge R."/>
            <person name="Van De Peer Y."/>
            <person name="Devreese B."/>
            <person name="Alves A."/>
            <person name="Esteves A.C."/>
        </authorList>
    </citation>
    <scope>NUCLEOTIDE SEQUENCE [LARGE SCALE GENOMIC DNA]</scope>
    <source>
        <strain evidence="2 3">CBS 112549</strain>
    </source>
</reference>
<dbReference type="RefSeq" id="XP_020133163.1">
    <property type="nucleotide sequence ID" value="XM_020279820.1"/>
</dbReference>
<dbReference type="GeneID" id="31020084"/>
<dbReference type="Proteomes" id="UP000183809">
    <property type="component" value="Unassembled WGS sequence"/>
</dbReference>
<dbReference type="AlphaFoldDB" id="A0A1J9S8R6"/>
<proteinExistence type="predicted"/>
<evidence type="ECO:0000256" key="1">
    <source>
        <dbReference type="SAM" id="MobiDB-lite"/>
    </source>
</evidence>
<comment type="caution">
    <text evidence="2">The sequence shown here is derived from an EMBL/GenBank/DDBJ whole genome shotgun (WGS) entry which is preliminary data.</text>
</comment>
<evidence type="ECO:0000313" key="3">
    <source>
        <dbReference type="Proteomes" id="UP000183809"/>
    </source>
</evidence>
<sequence>MAGGSRRGHALSEKVEYILSRRHHLYFSEPAPTADRNLEIASLPAARLIEEAFKEPESSRTVKHPPPPKRHGRKISGARGNGTYALGALLIGSALKLPQLCLAEKTGTGDLQALMFSCVSTAAELDLHPSAVRRRDSSAGCTQHTARVHRAMWMLYCIERSHSLRWNTFSILGDDFLPPAASQPRVAWEGGGEASVAATDALAVRVRYSKICAEITRLRAKTKAGDKAATSDAIQALVQKLREWRESTAYVSLLELSDTSAAQLRLQWSSRYHEALLCLCTLYPGGTITGQALGGGQQQLTELYAESIAEVITKCSSVSMDQVRQDSSVCLRFPSMGATY</sequence>
<keyword evidence="3" id="KW-1185">Reference proteome</keyword>
<dbReference type="CDD" id="cd12148">
    <property type="entry name" value="fungal_TF_MHR"/>
    <property type="match status" value="1"/>
</dbReference>
<feature type="region of interest" description="Disordered" evidence="1">
    <location>
        <begin position="54"/>
        <end position="77"/>
    </location>
</feature>
<dbReference type="OrthoDB" id="3693136at2759"/>
<name>A0A1J9S8R6_9PEZI</name>